<dbReference type="AlphaFoldDB" id="A4BQ83"/>
<dbReference type="OrthoDB" id="9806902at2"/>
<name>A4BQ83_9GAMM</name>
<dbReference type="InterPro" id="IPR050228">
    <property type="entry name" value="Carboxylesterase_BioH"/>
</dbReference>
<evidence type="ECO:0000313" key="2">
    <source>
        <dbReference type="EMBL" id="EAR22238.1"/>
    </source>
</evidence>
<dbReference type="HOGENOM" id="CLU_051715_0_1_6"/>
<dbReference type="STRING" id="314278.NB231_04995"/>
<dbReference type="SUPFAM" id="SSF53474">
    <property type="entry name" value="alpha/beta-Hydrolases"/>
    <property type="match status" value="1"/>
</dbReference>
<dbReference type="InterPro" id="IPR000073">
    <property type="entry name" value="AB_hydrolase_1"/>
</dbReference>
<dbReference type="Pfam" id="PF12697">
    <property type="entry name" value="Abhydrolase_6"/>
    <property type="match status" value="1"/>
</dbReference>
<organism evidence="2 3">
    <name type="scientific">Nitrococcus mobilis Nb-231</name>
    <dbReference type="NCBI Taxonomy" id="314278"/>
    <lineage>
        <taxon>Bacteria</taxon>
        <taxon>Pseudomonadati</taxon>
        <taxon>Pseudomonadota</taxon>
        <taxon>Gammaproteobacteria</taxon>
        <taxon>Chromatiales</taxon>
        <taxon>Ectothiorhodospiraceae</taxon>
        <taxon>Nitrococcus</taxon>
    </lineage>
</organism>
<evidence type="ECO:0000259" key="1">
    <source>
        <dbReference type="Pfam" id="PF12697"/>
    </source>
</evidence>
<dbReference type="PANTHER" id="PTHR43194:SF2">
    <property type="entry name" value="PEROXISOMAL MEMBRANE PROTEIN LPX1"/>
    <property type="match status" value="1"/>
</dbReference>
<gene>
    <name evidence="2" type="ORF">NB231_04995</name>
</gene>
<dbReference type="RefSeq" id="WP_005000248.1">
    <property type="nucleotide sequence ID" value="NZ_CH672427.1"/>
</dbReference>
<keyword evidence="2" id="KW-0378">Hydrolase</keyword>
<reference evidence="2 3" key="1">
    <citation type="submission" date="2006-02" db="EMBL/GenBank/DDBJ databases">
        <authorList>
            <person name="Waterbury J."/>
            <person name="Ferriera S."/>
            <person name="Johnson J."/>
            <person name="Kravitz S."/>
            <person name="Halpern A."/>
            <person name="Remington K."/>
            <person name="Beeson K."/>
            <person name="Tran B."/>
            <person name="Rogers Y.-H."/>
            <person name="Friedman R."/>
            <person name="Venter J.C."/>
        </authorList>
    </citation>
    <scope>NUCLEOTIDE SEQUENCE [LARGE SCALE GENOMIC DNA]</scope>
    <source>
        <strain evidence="2 3">Nb-231</strain>
    </source>
</reference>
<sequence length="281" mass="31102">MPVARSAPAGAHTWSRYRLGMLQVDRLNGGGRAVLFVHGASAGPWCWRGFMARFAAAGYDCHALALRGHPPSNPMQALGRVRLLDYVSDIHHVLERLPEAVLIGHSMGGALVQAVAATCEVAALILAAPAPVAGVRFYRPPWHPWFPVQAVRALPAVLGRGVVRPHLPSMRRMVFNRLPREQHQQVFSRCGPESSTALLGLLRGRLNHELDSLQGRAFKRLVVAGTADRICVFPMQREIARYQGAELLVLIDRAHMFMIEPGWERCADWLLSWLQRALTTA</sequence>
<protein>
    <submittedName>
        <fullName evidence="2">Alpha/beta hydrolase fold protein</fullName>
    </submittedName>
</protein>
<dbReference type="eggNOG" id="COG2267">
    <property type="taxonomic scope" value="Bacteria"/>
</dbReference>
<dbReference type="Gene3D" id="3.40.50.1820">
    <property type="entry name" value="alpha/beta hydrolase"/>
    <property type="match status" value="1"/>
</dbReference>
<keyword evidence="3" id="KW-1185">Reference proteome</keyword>
<evidence type="ECO:0000313" key="3">
    <source>
        <dbReference type="Proteomes" id="UP000003374"/>
    </source>
</evidence>
<dbReference type="Proteomes" id="UP000003374">
    <property type="component" value="Unassembled WGS sequence"/>
</dbReference>
<feature type="domain" description="AB hydrolase-1" evidence="1">
    <location>
        <begin position="34"/>
        <end position="261"/>
    </location>
</feature>
<dbReference type="InterPro" id="IPR029058">
    <property type="entry name" value="AB_hydrolase_fold"/>
</dbReference>
<dbReference type="ESTHER" id="9gamm-a4bq83">
    <property type="family name" value="6_AlphaBeta_hydrolase"/>
</dbReference>
<comment type="caution">
    <text evidence="2">The sequence shown here is derived from an EMBL/GenBank/DDBJ whole genome shotgun (WGS) entry which is preliminary data.</text>
</comment>
<accession>A4BQ83</accession>
<proteinExistence type="predicted"/>
<dbReference type="PANTHER" id="PTHR43194">
    <property type="entry name" value="HYDROLASE ALPHA/BETA FOLD FAMILY"/>
    <property type="match status" value="1"/>
</dbReference>
<dbReference type="EMBL" id="AAOF01000004">
    <property type="protein sequence ID" value="EAR22238.1"/>
    <property type="molecule type" value="Genomic_DNA"/>
</dbReference>
<dbReference type="GO" id="GO:0016787">
    <property type="term" value="F:hydrolase activity"/>
    <property type="evidence" value="ECO:0007669"/>
    <property type="project" value="UniProtKB-KW"/>
</dbReference>